<dbReference type="OrthoDB" id="10259639at2759"/>
<name>A0A913XCP2_EXADI</name>
<dbReference type="InterPro" id="IPR012445">
    <property type="entry name" value="ATG101"/>
</dbReference>
<protein>
    <recommendedName>
        <fullName evidence="2">Autophagy-related protein 101</fullName>
    </recommendedName>
</protein>
<dbReference type="RefSeq" id="XP_020902628.1">
    <property type="nucleotide sequence ID" value="XM_021046969.2"/>
</dbReference>
<dbReference type="GeneID" id="110241124"/>
<dbReference type="AlphaFoldDB" id="A0A913XCP2"/>
<dbReference type="GO" id="GO:0019901">
    <property type="term" value="F:protein kinase binding"/>
    <property type="evidence" value="ECO:0007669"/>
    <property type="project" value="TreeGrafter"/>
</dbReference>
<dbReference type="GO" id="GO:1990316">
    <property type="term" value="C:Atg1/ULK1 kinase complex"/>
    <property type="evidence" value="ECO:0007669"/>
    <property type="project" value="TreeGrafter"/>
</dbReference>
<evidence type="ECO:0000256" key="1">
    <source>
        <dbReference type="ARBA" id="ARBA00007130"/>
    </source>
</evidence>
<dbReference type="PANTHER" id="PTHR13292:SF0">
    <property type="entry name" value="AUTOPHAGY-RELATED PROTEIN 101"/>
    <property type="match status" value="1"/>
</dbReference>
<dbReference type="EnsemblMetazoa" id="XM_021046969.2">
    <property type="protein sequence ID" value="XP_020902628.1"/>
    <property type="gene ID" value="LOC110241124"/>
</dbReference>
<dbReference type="Pfam" id="PF07855">
    <property type="entry name" value="ATG101"/>
    <property type="match status" value="1"/>
</dbReference>
<sequence>MFVKVTTNATTTSTTTTKIVKMNARSQIFELSVEGRQIEEVVLSLFHTILFHRTTGKFNYQQESSYIIGTVGFVDVDCDFVDFTYVRCDSDQLNAFIRKQVREFKDALRENNATKSGQISLEFYQKRKGKWLFGVECVPWEIWTIKLNIITLSNEHERQICREKVGESLAEKVLCIAEAMNRRDYVPKPNQSELSNVFDVSFRDVQPYLHRISYQYQTSDQSNSSVGSTVKKMFLDTFSY</sequence>
<keyword evidence="5" id="KW-1185">Reference proteome</keyword>
<evidence type="ECO:0000313" key="5">
    <source>
        <dbReference type="Proteomes" id="UP000887567"/>
    </source>
</evidence>
<evidence type="ECO:0000313" key="4">
    <source>
        <dbReference type="EnsemblMetazoa" id="XP_020902628.1"/>
    </source>
</evidence>
<dbReference type="KEGG" id="epa:110241124"/>
<proteinExistence type="inferred from homology"/>
<dbReference type="OMA" id="TMNCRSE"/>
<comment type="similarity">
    <text evidence="1">Belongs to the ATG101 family.</text>
</comment>
<keyword evidence="3" id="KW-0072">Autophagy</keyword>
<evidence type="ECO:0000256" key="3">
    <source>
        <dbReference type="ARBA" id="ARBA00023006"/>
    </source>
</evidence>
<evidence type="ECO:0000256" key="2">
    <source>
        <dbReference type="ARBA" id="ARBA00018874"/>
    </source>
</evidence>
<dbReference type="PANTHER" id="PTHR13292">
    <property type="entry name" value="AUTOPHAGY-RELATED PROTEIN 101"/>
    <property type="match status" value="1"/>
</dbReference>
<reference evidence="4" key="1">
    <citation type="submission" date="2022-11" db="UniProtKB">
        <authorList>
            <consortium name="EnsemblMetazoa"/>
        </authorList>
    </citation>
    <scope>IDENTIFICATION</scope>
</reference>
<organism evidence="4 5">
    <name type="scientific">Exaiptasia diaphana</name>
    <name type="common">Tropical sea anemone</name>
    <name type="synonym">Aiptasia pulchella</name>
    <dbReference type="NCBI Taxonomy" id="2652724"/>
    <lineage>
        <taxon>Eukaryota</taxon>
        <taxon>Metazoa</taxon>
        <taxon>Cnidaria</taxon>
        <taxon>Anthozoa</taxon>
        <taxon>Hexacorallia</taxon>
        <taxon>Actiniaria</taxon>
        <taxon>Aiptasiidae</taxon>
        <taxon>Exaiptasia</taxon>
    </lineage>
</organism>
<dbReference type="Proteomes" id="UP000887567">
    <property type="component" value="Unplaced"/>
</dbReference>
<accession>A0A913XCP2</accession>
<dbReference type="GO" id="GO:0000045">
    <property type="term" value="P:autophagosome assembly"/>
    <property type="evidence" value="ECO:0007669"/>
    <property type="project" value="TreeGrafter"/>
</dbReference>
<dbReference type="GO" id="GO:0000407">
    <property type="term" value="C:phagophore assembly site"/>
    <property type="evidence" value="ECO:0007669"/>
    <property type="project" value="TreeGrafter"/>
</dbReference>